<dbReference type="EMBL" id="JZRB01000017">
    <property type="protein sequence ID" value="KJV35189.1"/>
    <property type="molecule type" value="Genomic_DNA"/>
</dbReference>
<dbReference type="InterPro" id="IPR004089">
    <property type="entry name" value="MCPsignal_dom"/>
</dbReference>
<dbReference type="InterPro" id="IPR003660">
    <property type="entry name" value="HAMP_dom"/>
</dbReference>
<dbReference type="GO" id="GO:0006935">
    <property type="term" value="P:chemotaxis"/>
    <property type="evidence" value="ECO:0007669"/>
    <property type="project" value="UniProtKB-KW"/>
</dbReference>
<dbReference type="InterPro" id="IPR024478">
    <property type="entry name" value="HlyB_4HB_MCP"/>
</dbReference>
<keyword evidence="6" id="KW-1133">Transmembrane helix</keyword>
<dbReference type="InterPro" id="IPR051310">
    <property type="entry name" value="MCP_chemotaxis"/>
</dbReference>
<keyword evidence="2" id="KW-0145">Chemotaxis</keyword>
<organism evidence="9 10">
    <name type="scientific">Luteibacter yeojuensis</name>
    <dbReference type="NCBI Taxonomy" id="345309"/>
    <lineage>
        <taxon>Bacteria</taxon>
        <taxon>Pseudomonadati</taxon>
        <taxon>Pseudomonadota</taxon>
        <taxon>Gammaproteobacteria</taxon>
        <taxon>Lysobacterales</taxon>
        <taxon>Rhodanobacteraceae</taxon>
        <taxon>Luteibacter</taxon>
    </lineage>
</organism>
<evidence type="ECO:0008006" key="11">
    <source>
        <dbReference type="Google" id="ProtNLM"/>
    </source>
</evidence>
<reference evidence="9 10" key="1">
    <citation type="submission" date="2015-03" db="EMBL/GenBank/DDBJ databases">
        <title>Draft genome sequence of Luteibacter yeojuensis strain SU11.</title>
        <authorList>
            <person name="Sulaiman J."/>
            <person name="Priya K."/>
            <person name="Chan K.-G."/>
        </authorList>
    </citation>
    <scope>NUCLEOTIDE SEQUENCE [LARGE SCALE GENOMIC DNA]</scope>
    <source>
        <strain evidence="9 10">SU11</strain>
    </source>
</reference>
<dbReference type="FunFam" id="1.10.287.950:FF:000001">
    <property type="entry name" value="Methyl-accepting chemotaxis sensory transducer"/>
    <property type="match status" value="1"/>
</dbReference>
<dbReference type="PANTHER" id="PTHR43531:SF11">
    <property type="entry name" value="METHYL-ACCEPTING CHEMOTAXIS PROTEIN 3"/>
    <property type="match status" value="1"/>
</dbReference>
<dbReference type="PANTHER" id="PTHR43531">
    <property type="entry name" value="PROTEIN ICFG"/>
    <property type="match status" value="1"/>
</dbReference>
<dbReference type="PROSITE" id="PS50885">
    <property type="entry name" value="HAMP"/>
    <property type="match status" value="1"/>
</dbReference>
<accession>A0A0F3KYK5</accession>
<dbReference type="RefSeq" id="WP_045829228.1">
    <property type="nucleotide sequence ID" value="NZ_JZRB01000017.1"/>
</dbReference>
<dbReference type="OrthoDB" id="6052907at2"/>
<comment type="subcellular location">
    <subcellularLocation>
        <location evidence="1">Membrane</location>
    </subcellularLocation>
</comment>
<dbReference type="Pfam" id="PF00672">
    <property type="entry name" value="HAMP"/>
    <property type="match status" value="1"/>
</dbReference>
<keyword evidence="3 5" id="KW-0807">Transducer</keyword>
<dbReference type="Proteomes" id="UP000033651">
    <property type="component" value="Unassembled WGS sequence"/>
</dbReference>
<comment type="caution">
    <text evidence="9">The sequence shown here is derived from an EMBL/GenBank/DDBJ whole genome shotgun (WGS) entry which is preliminary data.</text>
</comment>
<evidence type="ECO:0000313" key="10">
    <source>
        <dbReference type="Proteomes" id="UP000033651"/>
    </source>
</evidence>
<evidence type="ECO:0000259" key="7">
    <source>
        <dbReference type="PROSITE" id="PS50111"/>
    </source>
</evidence>
<dbReference type="PATRIC" id="fig|345309.4.peg.1000"/>
<dbReference type="GO" id="GO:0007165">
    <property type="term" value="P:signal transduction"/>
    <property type="evidence" value="ECO:0007669"/>
    <property type="project" value="UniProtKB-KW"/>
</dbReference>
<dbReference type="SMART" id="SM00283">
    <property type="entry name" value="MA"/>
    <property type="match status" value="1"/>
</dbReference>
<keyword evidence="10" id="KW-1185">Reference proteome</keyword>
<dbReference type="CDD" id="cd06225">
    <property type="entry name" value="HAMP"/>
    <property type="match status" value="1"/>
</dbReference>
<feature type="domain" description="Methyl-accepting transducer" evidence="7">
    <location>
        <begin position="274"/>
        <end position="503"/>
    </location>
</feature>
<dbReference type="Gene3D" id="1.10.287.950">
    <property type="entry name" value="Methyl-accepting chemotaxis protein"/>
    <property type="match status" value="1"/>
</dbReference>
<comment type="similarity">
    <text evidence="4">Belongs to the methyl-accepting chemotaxis (MCP) protein family.</text>
</comment>
<evidence type="ECO:0000256" key="6">
    <source>
        <dbReference type="SAM" id="Phobius"/>
    </source>
</evidence>
<dbReference type="SMART" id="SM00304">
    <property type="entry name" value="HAMP"/>
    <property type="match status" value="1"/>
</dbReference>
<evidence type="ECO:0000313" key="9">
    <source>
        <dbReference type="EMBL" id="KJV35189.1"/>
    </source>
</evidence>
<dbReference type="AlphaFoldDB" id="A0A0F3KYK5"/>
<keyword evidence="6" id="KW-0812">Transmembrane</keyword>
<evidence type="ECO:0000256" key="3">
    <source>
        <dbReference type="ARBA" id="ARBA00023224"/>
    </source>
</evidence>
<feature type="domain" description="HAMP" evidence="8">
    <location>
        <begin position="217"/>
        <end position="269"/>
    </location>
</feature>
<evidence type="ECO:0000259" key="8">
    <source>
        <dbReference type="PROSITE" id="PS50885"/>
    </source>
</evidence>
<evidence type="ECO:0000256" key="5">
    <source>
        <dbReference type="PROSITE-ProRule" id="PRU00284"/>
    </source>
</evidence>
<dbReference type="PROSITE" id="PS50111">
    <property type="entry name" value="CHEMOTAXIS_TRANSDUC_2"/>
    <property type="match status" value="1"/>
</dbReference>
<dbReference type="SUPFAM" id="SSF58104">
    <property type="entry name" value="Methyl-accepting chemotaxis protein (MCP) signaling domain"/>
    <property type="match status" value="1"/>
</dbReference>
<evidence type="ECO:0000256" key="4">
    <source>
        <dbReference type="ARBA" id="ARBA00029447"/>
    </source>
</evidence>
<keyword evidence="6" id="KW-0472">Membrane</keyword>
<proteinExistence type="inferred from homology"/>
<gene>
    <name evidence="9" type="ORF">VI08_08910</name>
</gene>
<evidence type="ECO:0000256" key="1">
    <source>
        <dbReference type="ARBA" id="ARBA00004370"/>
    </source>
</evidence>
<dbReference type="GO" id="GO:0016020">
    <property type="term" value="C:membrane"/>
    <property type="evidence" value="ECO:0007669"/>
    <property type="project" value="UniProtKB-SubCell"/>
</dbReference>
<dbReference type="Pfam" id="PF12729">
    <property type="entry name" value="4HB_MCP_1"/>
    <property type="match status" value="1"/>
</dbReference>
<evidence type="ECO:0000256" key="2">
    <source>
        <dbReference type="ARBA" id="ARBA00022500"/>
    </source>
</evidence>
<sequence length="521" mass="55206">MRLPKIALPTLNLRARLALRLAGTILLLLALWIVGGVQLRQANGRLQNVVGETLAPVANVGRIQNDYNDLIDALVHATLMRLPSAYDDAATAIGANRHDIDRQWKELEASGLGQQQKKLVALAAEHRKAADQTVDAVMELLKAEQYDIAQLQLSNDVQSAVGPLKSDFANLFQLALAGGKAEAEAQQVAIHRGAIVSSLLLGIALLIASVWDIAIIRSLGRRLRQATEVAAAIARGTLGARIDVGRADEIGQLLQSLAAMDAQLGNVVVQVRDRADHVAHAATGIARGNDALNERTRTQAEHLEHTSTSMRDMAAAVRGGLGHATAANQAVVEARAMTDEGHRVAMDAIGTMRAIRGTSERMGEVLDLVDQVAFQTNLLALNAAVEAARAGEHGRGFAVVAHEVRELAQRCGTAARDIRALIVDSDEAVQAGVESVDRAGAVLSGIGERVNALSALVADVMSATQGQTTGIERVNGAIGVIDETTRENAALVEQAASASRAMRESAEILRREVAYFTLEAA</sequence>
<feature type="transmembrane region" description="Helical" evidence="6">
    <location>
        <begin position="194"/>
        <end position="215"/>
    </location>
</feature>
<dbReference type="Pfam" id="PF00015">
    <property type="entry name" value="MCPsignal"/>
    <property type="match status" value="1"/>
</dbReference>
<protein>
    <recommendedName>
        <fullName evidence="11">Methyl-accepting chemotaxis protein</fullName>
    </recommendedName>
</protein>
<name>A0A0F3KYK5_9GAMM</name>